<proteinExistence type="predicted"/>
<dbReference type="AlphaFoldDB" id="G7Z239"/>
<gene>
    <name evidence="2" type="ordered locus">AZOLI_0013</name>
</gene>
<name>G7Z239_AZOL4</name>
<evidence type="ECO:0000256" key="1">
    <source>
        <dbReference type="SAM" id="MobiDB-lite"/>
    </source>
</evidence>
<dbReference type="KEGG" id="ali:AZOLI_0013"/>
<feature type="region of interest" description="Disordered" evidence="1">
    <location>
        <begin position="1"/>
        <end position="32"/>
    </location>
</feature>
<accession>G7Z239</accession>
<sequence length="32" mass="3421">MGRGYPLPAPHPQVPPTAPTLLYLPPNFPHSG</sequence>
<dbReference type="HOGENOM" id="CLU_3387790_0_0_5"/>
<evidence type="ECO:0000313" key="3">
    <source>
        <dbReference type="Proteomes" id="UP000005667"/>
    </source>
</evidence>
<reference evidence="3" key="1">
    <citation type="journal article" date="2011" name="PLoS Genet.">
        <title>Azospirillum genomes reveal transition of bacteria from aquatic to terrestrial environments.</title>
        <authorList>
            <person name="Wisniewski-Dye F."/>
            <person name="Borziak K."/>
            <person name="Khalsa-Moyers G."/>
            <person name="Alexandre G."/>
            <person name="Sukharnikov L.O."/>
            <person name="Wuichet K."/>
            <person name="Hurst G.B."/>
            <person name="McDonald W.H."/>
            <person name="Robertson J.S."/>
            <person name="Barbe V."/>
            <person name="Calteau A."/>
            <person name="Rouy Z."/>
            <person name="Mangenot S."/>
            <person name="Prigent-Combaret C."/>
            <person name="Normand P."/>
            <person name="Boyer M."/>
            <person name="Siguier P."/>
            <person name="Dessaux Y."/>
            <person name="Elmerich C."/>
            <person name="Condemine G."/>
            <person name="Krishnen G."/>
            <person name="Kennedy I."/>
            <person name="Paterson A.H."/>
            <person name="Gonzalez V."/>
            <person name="Mavingui P."/>
            <person name="Zhulin I.B."/>
        </authorList>
    </citation>
    <scope>NUCLEOTIDE SEQUENCE [LARGE SCALE GENOMIC DNA]</scope>
    <source>
        <strain evidence="3">4B</strain>
    </source>
</reference>
<dbReference type="STRING" id="862719.AZOLI_0013"/>
<protein>
    <submittedName>
        <fullName evidence="2">Uncharacterized protein</fullName>
    </submittedName>
</protein>
<dbReference type="EMBL" id="FQ311868">
    <property type="protein sequence ID" value="CBS85442.1"/>
    <property type="molecule type" value="Genomic_DNA"/>
</dbReference>
<feature type="compositionally biased region" description="Pro residues" evidence="1">
    <location>
        <begin position="7"/>
        <end position="18"/>
    </location>
</feature>
<dbReference type="Proteomes" id="UP000005667">
    <property type="component" value="Chromosome"/>
</dbReference>
<evidence type="ECO:0000313" key="2">
    <source>
        <dbReference type="EMBL" id="CBS85442.1"/>
    </source>
</evidence>
<keyword evidence="3" id="KW-1185">Reference proteome</keyword>
<organism evidence="2 3">
    <name type="scientific">Azospirillum lipoferum (strain 4B)</name>
    <dbReference type="NCBI Taxonomy" id="862719"/>
    <lineage>
        <taxon>Bacteria</taxon>
        <taxon>Pseudomonadati</taxon>
        <taxon>Pseudomonadota</taxon>
        <taxon>Alphaproteobacteria</taxon>
        <taxon>Rhodospirillales</taxon>
        <taxon>Azospirillaceae</taxon>
        <taxon>Azospirillum</taxon>
    </lineage>
</organism>